<organism evidence="1 2">
    <name type="scientific">Solanum commersonii</name>
    <name type="common">Commerson's wild potato</name>
    <name type="synonym">Commerson's nightshade</name>
    <dbReference type="NCBI Taxonomy" id="4109"/>
    <lineage>
        <taxon>Eukaryota</taxon>
        <taxon>Viridiplantae</taxon>
        <taxon>Streptophyta</taxon>
        <taxon>Embryophyta</taxon>
        <taxon>Tracheophyta</taxon>
        <taxon>Spermatophyta</taxon>
        <taxon>Magnoliopsida</taxon>
        <taxon>eudicotyledons</taxon>
        <taxon>Gunneridae</taxon>
        <taxon>Pentapetalae</taxon>
        <taxon>asterids</taxon>
        <taxon>lamiids</taxon>
        <taxon>Solanales</taxon>
        <taxon>Solanaceae</taxon>
        <taxon>Solanoideae</taxon>
        <taxon>Solaneae</taxon>
        <taxon>Solanum</taxon>
    </lineage>
</organism>
<evidence type="ECO:0000313" key="2">
    <source>
        <dbReference type="Proteomes" id="UP000824120"/>
    </source>
</evidence>
<sequence>MNTSILLRHSGVWESEIKYERYKSDGIVVGEHVSFMNLVSTIAAKLNIDESRKKIVIQYIVEGNSSPMSIRTDMGVKLYVEVKKREIGFGMYPLYIDTIDKKVGDIESFDVSTGSIVCVEGVKQDILALNLVE</sequence>
<protein>
    <submittedName>
        <fullName evidence="1">Uncharacterized protein</fullName>
    </submittedName>
</protein>
<evidence type="ECO:0000313" key="1">
    <source>
        <dbReference type="EMBL" id="KAG5601180.1"/>
    </source>
</evidence>
<name>A0A9J5YPY7_SOLCO</name>
<dbReference type="OrthoDB" id="1211624at2759"/>
<reference evidence="1 2" key="1">
    <citation type="submission" date="2020-09" db="EMBL/GenBank/DDBJ databases">
        <title>De no assembly of potato wild relative species, Solanum commersonii.</title>
        <authorList>
            <person name="Cho K."/>
        </authorList>
    </citation>
    <scope>NUCLEOTIDE SEQUENCE [LARGE SCALE GENOMIC DNA]</scope>
    <source>
        <strain evidence="1">LZ3.2</strain>
        <tissue evidence="1">Leaf</tissue>
    </source>
</reference>
<accession>A0A9J5YPY7</accession>
<dbReference type="AlphaFoldDB" id="A0A9J5YPY7"/>
<proteinExistence type="predicted"/>
<dbReference type="Proteomes" id="UP000824120">
    <property type="component" value="Chromosome 6"/>
</dbReference>
<dbReference type="EMBL" id="JACXVP010000006">
    <property type="protein sequence ID" value="KAG5601180.1"/>
    <property type="molecule type" value="Genomic_DNA"/>
</dbReference>
<comment type="caution">
    <text evidence="1">The sequence shown here is derived from an EMBL/GenBank/DDBJ whole genome shotgun (WGS) entry which is preliminary data.</text>
</comment>
<gene>
    <name evidence="1" type="ORF">H5410_032550</name>
</gene>
<keyword evidence="2" id="KW-1185">Reference proteome</keyword>